<dbReference type="PANTHER" id="PTHR35271:SF1">
    <property type="entry name" value="ABC TRANSPORTER, SUBSTRATE-BINDING LIPOPROTEIN"/>
    <property type="match status" value="1"/>
</dbReference>
<gene>
    <name evidence="2" type="ORF">ORQ98_08630</name>
</gene>
<organism evidence="2 3">
    <name type="scientific">Spartinivicinus poritis</name>
    <dbReference type="NCBI Taxonomy" id="2994640"/>
    <lineage>
        <taxon>Bacteria</taxon>
        <taxon>Pseudomonadati</taxon>
        <taxon>Pseudomonadota</taxon>
        <taxon>Gammaproteobacteria</taxon>
        <taxon>Oceanospirillales</taxon>
        <taxon>Zooshikellaceae</taxon>
        <taxon>Spartinivicinus</taxon>
    </lineage>
</organism>
<keyword evidence="1" id="KW-0732">Signal</keyword>
<evidence type="ECO:0000256" key="1">
    <source>
        <dbReference type="SAM" id="SignalP"/>
    </source>
</evidence>
<dbReference type="EMBL" id="JAPMOU010000008">
    <property type="protein sequence ID" value="MDE1462035.1"/>
    <property type="molecule type" value="Genomic_DNA"/>
</dbReference>
<evidence type="ECO:0000313" key="3">
    <source>
        <dbReference type="Proteomes" id="UP001528823"/>
    </source>
</evidence>
<keyword evidence="3" id="KW-1185">Reference proteome</keyword>
<dbReference type="InterPro" id="IPR007487">
    <property type="entry name" value="ABC_transpt-TYRBP-like"/>
</dbReference>
<dbReference type="Pfam" id="PF04392">
    <property type="entry name" value="ABC_sub_bind"/>
    <property type="match status" value="1"/>
</dbReference>
<dbReference type="Proteomes" id="UP001528823">
    <property type="component" value="Unassembled WGS sequence"/>
</dbReference>
<name>A0ABT5U6P3_9GAMM</name>
<comment type="caution">
    <text evidence="2">The sequence shown here is derived from an EMBL/GenBank/DDBJ whole genome shotgun (WGS) entry which is preliminary data.</text>
</comment>
<dbReference type="RefSeq" id="WP_274688394.1">
    <property type="nucleotide sequence ID" value="NZ_JAPMOU010000008.1"/>
</dbReference>
<dbReference type="Gene3D" id="3.40.50.2300">
    <property type="match status" value="2"/>
</dbReference>
<protein>
    <submittedName>
        <fullName evidence="2">ABC transporter substrate-binding protein</fullName>
    </submittedName>
</protein>
<evidence type="ECO:0000313" key="2">
    <source>
        <dbReference type="EMBL" id="MDE1462035.1"/>
    </source>
</evidence>
<dbReference type="PANTHER" id="PTHR35271">
    <property type="entry name" value="ABC TRANSPORTER, SUBSTRATE-BINDING LIPOPROTEIN-RELATED"/>
    <property type="match status" value="1"/>
</dbReference>
<feature type="signal peptide" evidence="1">
    <location>
        <begin position="1"/>
        <end position="19"/>
    </location>
</feature>
<proteinExistence type="predicted"/>
<feature type="chain" id="PRO_5047061267" evidence="1">
    <location>
        <begin position="20"/>
        <end position="322"/>
    </location>
</feature>
<accession>A0ABT5U6P3</accession>
<reference evidence="2 3" key="1">
    <citation type="submission" date="2022-11" db="EMBL/GenBank/DDBJ databases">
        <title>Spartinivicinus poritis sp. nov., isolated from scleractinian coral Porites lutea.</title>
        <authorList>
            <person name="Zhang G."/>
            <person name="Cai L."/>
            <person name="Wei Q."/>
        </authorList>
    </citation>
    <scope>NUCLEOTIDE SEQUENCE [LARGE SCALE GENOMIC DNA]</scope>
    <source>
        <strain evidence="2 3">A2-2</strain>
    </source>
</reference>
<dbReference type="CDD" id="cd06325">
    <property type="entry name" value="PBP1_ABC_unchar_transporter"/>
    <property type="match status" value="1"/>
</dbReference>
<sequence length="322" mass="36088">MPKKLITSLLATLSFLSVADTNRVNILMVLWRGDTPAEIGFKQQLNNYGYDVWYTVFDAKQNRDDLVWFVQSEIKPNLKYYDYIYTFGTTVSSLVKQRQVSTVPQLFMVVTDPIKAGLVKSLTKPVGGNITGTTSTVSLYKQLYNAKKLLAFTKVGFIFNPRELNSQYISNKLFSLQSELGFEVKRFRIKPDKAASINDFNIIMKKIVNAGINTVYLSSDSFLLSKRRLIAKSLLSYKLKSIASEEAFVLAGALLGTVASYEKLGQQAADIVHKHQQGEKIANMKVIMPQQVKFIINANTLKKIGLEVNPTQLKDVTFIGSG</sequence>